<accession>A0A8H6SVV5</accession>
<evidence type="ECO:0000256" key="7">
    <source>
        <dbReference type="SAM" id="SignalP"/>
    </source>
</evidence>
<dbReference type="GO" id="GO:0071944">
    <property type="term" value="C:cell periphery"/>
    <property type="evidence" value="ECO:0007669"/>
    <property type="project" value="UniProtKB-ARBA"/>
</dbReference>
<evidence type="ECO:0000256" key="5">
    <source>
        <dbReference type="SAM" id="MobiDB-lite"/>
    </source>
</evidence>
<feature type="chain" id="PRO_5034655982" evidence="7">
    <location>
        <begin position="19"/>
        <end position="427"/>
    </location>
</feature>
<comment type="subcellular location">
    <subcellularLocation>
        <location evidence="1">Membrane</location>
        <topology evidence="1">Single-pass membrane protein</topology>
    </subcellularLocation>
</comment>
<name>A0A8H6SVV5_9AGAR</name>
<feature type="signal peptide" evidence="7">
    <location>
        <begin position="1"/>
        <end position="18"/>
    </location>
</feature>
<feature type="region of interest" description="Disordered" evidence="5">
    <location>
        <begin position="377"/>
        <end position="427"/>
    </location>
</feature>
<keyword evidence="7" id="KW-0732">Signal</keyword>
<evidence type="ECO:0000256" key="3">
    <source>
        <dbReference type="ARBA" id="ARBA00022989"/>
    </source>
</evidence>
<evidence type="ECO:0000256" key="4">
    <source>
        <dbReference type="ARBA" id="ARBA00023136"/>
    </source>
</evidence>
<keyword evidence="4 6" id="KW-0472">Membrane</keyword>
<proteinExistence type="predicted"/>
<dbReference type="InterPro" id="IPR051694">
    <property type="entry name" value="Immunoregulatory_rcpt-like"/>
</dbReference>
<comment type="caution">
    <text evidence="8">The sequence shown here is derived from an EMBL/GenBank/DDBJ whole genome shotgun (WGS) entry which is preliminary data.</text>
</comment>
<sequence>MRSLWPAIVLSFILPALASITIIDDEKGDPTNGNKISYEPAGAWQSGTIAGCPQPCRYPPPSLMNQGTYTGSVYNPKEDFYSPYNATVNFTGVSVSVKCVLSDSMSQPKGRTELYFYVDNAFNNSFIRDPSGSNQFLPNHTVFTVGGLVPGPHTLRIQNGAINGQVSLAILDSIWYSADEDLSRVTTGAIVAATTTRTNTSSSPTSSHATVIGATKSSSSKTAAIVGGVVAVLAVFLLGLLAFLYLRQRRKQQQKSNVPLSTTLFSPFRDLLSAARRSARPQQDMAPVPFPTPIQAEFPTTRPRPRPHTTPASGSRSRLSRISFNPNLLVARMRRAPPAPAPVGSPIPSGDPLMRQASLPPENIASIQAWQRQTLQATAGEPPLHPLDISEVDLSSHYDESSSGPPPPQPVVPRSPQPQRRFTVMNN</sequence>
<keyword evidence="3 6" id="KW-1133">Transmembrane helix</keyword>
<evidence type="ECO:0000256" key="2">
    <source>
        <dbReference type="ARBA" id="ARBA00022692"/>
    </source>
</evidence>
<evidence type="ECO:0000256" key="1">
    <source>
        <dbReference type="ARBA" id="ARBA00004167"/>
    </source>
</evidence>
<feature type="region of interest" description="Disordered" evidence="5">
    <location>
        <begin position="336"/>
        <end position="357"/>
    </location>
</feature>
<dbReference type="AlphaFoldDB" id="A0A8H6SVV5"/>
<keyword evidence="2 6" id="KW-0812">Transmembrane</keyword>
<dbReference type="PANTHER" id="PTHR15549">
    <property type="entry name" value="PAIRED IMMUNOGLOBULIN-LIKE TYPE 2 RECEPTOR"/>
    <property type="match status" value="1"/>
</dbReference>
<feature type="compositionally biased region" description="Pro residues" evidence="5">
    <location>
        <begin position="404"/>
        <end position="416"/>
    </location>
</feature>
<evidence type="ECO:0000313" key="8">
    <source>
        <dbReference type="EMBL" id="KAF7306411.1"/>
    </source>
</evidence>
<gene>
    <name evidence="8" type="ORF">MIND_00432300</name>
</gene>
<protein>
    <submittedName>
        <fullName evidence="8">Uncharacterized protein</fullName>
    </submittedName>
</protein>
<feature type="region of interest" description="Disordered" evidence="5">
    <location>
        <begin position="276"/>
        <end position="319"/>
    </location>
</feature>
<dbReference type="Proteomes" id="UP000636479">
    <property type="component" value="Unassembled WGS sequence"/>
</dbReference>
<feature type="transmembrane region" description="Helical" evidence="6">
    <location>
        <begin position="224"/>
        <end position="246"/>
    </location>
</feature>
<evidence type="ECO:0000256" key="6">
    <source>
        <dbReference type="SAM" id="Phobius"/>
    </source>
</evidence>
<organism evidence="8 9">
    <name type="scientific">Mycena indigotica</name>
    <dbReference type="NCBI Taxonomy" id="2126181"/>
    <lineage>
        <taxon>Eukaryota</taxon>
        <taxon>Fungi</taxon>
        <taxon>Dikarya</taxon>
        <taxon>Basidiomycota</taxon>
        <taxon>Agaricomycotina</taxon>
        <taxon>Agaricomycetes</taxon>
        <taxon>Agaricomycetidae</taxon>
        <taxon>Agaricales</taxon>
        <taxon>Marasmiineae</taxon>
        <taxon>Mycenaceae</taxon>
        <taxon>Mycena</taxon>
    </lineage>
</organism>
<dbReference type="PANTHER" id="PTHR15549:SF26">
    <property type="entry name" value="AXIAL BUDDING PATTERN PROTEIN 2-RELATED"/>
    <property type="match status" value="1"/>
</dbReference>
<dbReference type="OrthoDB" id="3245657at2759"/>
<keyword evidence="9" id="KW-1185">Reference proteome</keyword>
<dbReference type="GeneID" id="59343654"/>
<reference evidence="8" key="1">
    <citation type="submission" date="2020-05" db="EMBL/GenBank/DDBJ databases">
        <title>Mycena genomes resolve the evolution of fungal bioluminescence.</title>
        <authorList>
            <person name="Tsai I.J."/>
        </authorList>
    </citation>
    <scope>NUCLEOTIDE SEQUENCE</scope>
    <source>
        <strain evidence="8">171206Taipei</strain>
    </source>
</reference>
<dbReference type="GO" id="GO:0016020">
    <property type="term" value="C:membrane"/>
    <property type="evidence" value="ECO:0007669"/>
    <property type="project" value="UniProtKB-SubCell"/>
</dbReference>
<evidence type="ECO:0000313" key="9">
    <source>
        <dbReference type="Proteomes" id="UP000636479"/>
    </source>
</evidence>
<dbReference type="RefSeq" id="XP_037221430.1">
    <property type="nucleotide sequence ID" value="XM_037361138.1"/>
</dbReference>
<dbReference type="EMBL" id="JACAZF010000004">
    <property type="protein sequence ID" value="KAF7306411.1"/>
    <property type="molecule type" value="Genomic_DNA"/>
</dbReference>